<accession>A0ABV2ADE5</accession>
<dbReference type="SUPFAM" id="SSF55120">
    <property type="entry name" value="Pseudouridine synthase"/>
    <property type="match status" value="1"/>
</dbReference>
<dbReference type="PANTHER" id="PTHR47811">
    <property type="entry name" value="TRNA PSEUDOURIDINE SYNTHASE D"/>
    <property type="match status" value="1"/>
</dbReference>
<evidence type="ECO:0000259" key="5">
    <source>
        <dbReference type="PROSITE" id="PS50984"/>
    </source>
</evidence>
<dbReference type="InterPro" id="IPR020119">
    <property type="entry name" value="PsdUridine_synth_TruD_CS"/>
</dbReference>
<comment type="caution">
    <text evidence="6">The sequence shown here is derived from an EMBL/GenBank/DDBJ whole genome shotgun (WGS) entry which is preliminary data.</text>
</comment>
<proteinExistence type="inferred from homology"/>
<evidence type="ECO:0000256" key="3">
    <source>
        <dbReference type="ARBA" id="ARBA00023235"/>
    </source>
</evidence>
<dbReference type="InterPro" id="IPR042214">
    <property type="entry name" value="TruD_catalytic"/>
</dbReference>
<feature type="domain" description="TRUD" evidence="5">
    <location>
        <begin position="153"/>
        <end position="298"/>
    </location>
</feature>
<reference evidence="6 7" key="1">
    <citation type="submission" date="2024-06" db="EMBL/GenBank/DDBJ databases">
        <authorList>
            <person name="Li Z."/>
            <person name="Jiang Y."/>
        </authorList>
    </citation>
    <scope>NUCLEOTIDE SEQUENCE [LARGE SCALE GENOMIC DNA]</scope>
    <source>
        <strain evidence="6 7">HSW-8</strain>
    </source>
</reference>
<dbReference type="NCBIfam" id="NF002153">
    <property type="entry name" value="PRK00984.1-2"/>
    <property type="match status" value="1"/>
</dbReference>
<gene>
    <name evidence="4 6" type="primary">truD</name>
    <name evidence="6" type="ORF">ABSH63_14730</name>
</gene>
<evidence type="ECO:0000256" key="4">
    <source>
        <dbReference type="HAMAP-Rule" id="MF_01082"/>
    </source>
</evidence>
<sequence length="342" mass="37671">MSPLPHAHGGPPLQAQLRATPEDFVVDELQDIVPDGSGEHAWLVVKKRGANTEWVAKGLARFAGVAPMDVSYAGVKDRHALTTQVFTVYLPGRASPDWSQLGLEGVEVLEHRRHRRKLKRGALRGNRFGIVLRAIRGDRAAAEARLAAIATRGVPNYFGEQRFGLGGANVERAERMFAGARVDRALRSMLLSAARSQLFNAVLAERVRRDCWDRGLPGEVWSLAGSRSWFGPEAPSAELDARLAAFDIHPSGPLWGRGELPSADEARALEQSVCAEYETLRSGLERAGLEQERRALRLIPQAMRWHWLDADALRLEFELPPGAYATVVLRELTDWADANAAA</sequence>
<comment type="similarity">
    <text evidence="1 4">Belongs to the pseudouridine synthase TruD family.</text>
</comment>
<dbReference type="PROSITE" id="PS01268">
    <property type="entry name" value="UPF0024"/>
    <property type="match status" value="1"/>
</dbReference>
<dbReference type="Pfam" id="PF01142">
    <property type="entry name" value="TruD"/>
    <property type="match status" value="2"/>
</dbReference>
<feature type="active site" description="Nucleophile" evidence="4">
    <location>
        <position position="77"/>
    </location>
</feature>
<dbReference type="PANTHER" id="PTHR47811:SF1">
    <property type="entry name" value="TRNA PSEUDOURIDINE SYNTHASE D"/>
    <property type="match status" value="1"/>
</dbReference>
<dbReference type="Gene3D" id="3.30.2340.10">
    <property type="entry name" value="TruD, insertion domain"/>
    <property type="match status" value="1"/>
</dbReference>
<name>A0ABV2ADE5_9GAMM</name>
<protein>
    <recommendedName>
        <fullName evidence="4">tRNA pseudouridine synthase D</fullName>
        <ecNumber evidence="4">5.4.99.27</ecNumber>
    </recommendedName>
    <alternativeName>
        <fullName evidence="4">tRNA pseudouridine(13) synthase</fullName>
    </alternativeName>
    <alternativeName>
        <fullName evidence="4">tRNA pseudouridylate synthase D</fullName>
    </alternativeName>
    <alternativeName>
        <fullName evidence="4">tRNA-uridine isomerase D</fullName>
    </alternativeName>
</protein>
<keyword evidence="7" id="KW-1185">Reference proteome</keyword>
<comment type="catalytic activity">
    <reaction evidence="4">
        <text>uridine(13) in tRNA = pseudouridine(13) in tRNA</text>
        <dbReference type="Rhea" id="RHEA:42540"/>
        <dbReference type="Rhea" id="RHEA-COMP:10105"/>
        <dbReference type="Rhea" id="RHEA-COMP:10106"/>
        <dbReference type="ChEBI" id="CHEBI:65314"/>
        <dbReference type="ChEBI" id="CHEBI:65315"/>
        <dbReference type="EC" id="5.4.99.27"/>
    </reaction>
</comment>
<evidence type="ECO:0000256" key="1">
    <source>
        <dbReference type="ARBA" id="ARBA00007953"/>
    </source>
</evidence>
<dbReference type="EC" id="5.4.99.27" evidence="4"/>
<dbReference type="RefSeq" id="WP_352890728.1">
    <property type="nucleotide sequence ID" value="NZ_JBEPIJ010000025.1"/>
</dbReference>
<dbReference type="EMBL" id="JBEPIJ010000025">
    <property type="protein sequence ID" value="MES0875255.1"/>
    <property type="molecule type" value="Genomic_DNA"/>
</dbReference>
<evidence type="ECO:0000313" key="6">
    <source>
        <dbReference type="EMBL" id="MES0875255.1"/>
    </source>
</evidence>
<dbReference type="InterPro" id="IPR011760">
    <property type="entry name" value="PsdUridine_synth_TruD_insert"/>
</dbReference>
<organism evidence="6 7">
    <name type="scientific">Sinimarinibacterium thermocellulolyticum</name>
    <dbReference type="NCBI Taxonomy" id="3170016"/>
    <lineage>
        <taxon>Bacteria</taxon>
        <taxon>Pseudomonadati</taxon>
        <taxon>Pseudomonadota</taxon>
        <taxon>Gammaproteobacteria</taxon>
        <taxon>Nevskiales</taxon>
        <taxon>Nevskiaceae</taxon>
        <taxon>Sinimarinibacterium</taxon>
    </lineage>
</organism>
<dbReference type="Proteomes" id="UP001465331">
    <property type="component" value="Unassembled WGS sequence"/>
</dbReference>
<comment type="function">
    <text evidence="4">Responsible for synthesis of pseudouridine from uracil-13 in transfer RNAs.</text>
</comment>
<keyword evidence="3 4" id="KW-0413">Isomerase</keyword>
<evidence type="ECO:0000313" key="7">
    <source>
        <dbReference type="Proteomes" id="UP001465331"/>
    </source>
</evidence>
<dbReference type="GO" id="GO:0160150">
    <property type="term" value="F:tRNA pseudouridine(13) synthase activity"/>
    <property type="evidence" value="ECO:0007669"/>
    <property type="project" value="UniProtKB-EC"/>
</dbReference>
<keyword evidence="2 4" id="KW-0819">tRNA processing</keyword>
<dbReference type="InterPro" id="IPR043165">
    <property type="entry name" value="TruD_insert_sf"/>
</dbReference>
<evidence type="ECO:0000256" key="2">
    <source>
        <dbReference type="ARBA" id="ARBA00022694"/>
    </source>
</evidence>
<dbReference type="InterPro" id="IPR001656">
    <property type="entry name" value="PsdUridine_synth_TruD"/>
</dbReference>
<dbReference type="Gene3D" id="3.30.2350.20">
    <property type="entry name" value="TruD, catalytic domain"/>
    <property type="match status" value="1"/>
</dbReference>
<dbReference type="HAMAP" id="MF_01082">
    <property type="entry name" value="TruD"/>
    <property type="match status" value="1"/>
</dbReference>
<dbReference type="InterPro" id="IPR020103">
    <property type="entry name" value="PsdUridine_synth_cat_dom_sf"/>
</dbReference>
<dbReference type="PROSITE" id="PS50984">
    <property type="entry name" value="TRUD"/>
    <property type="match status" value="1"/>
</dbReference>
<dbReference type="InterPro" id="IPR050170">
    <property type="entry name" value="TruD_pseudoU_synthase"/>
</dbReference>